<evidence type="ECO:0000259" key="1">
    <source>
        <dbReference type="SMART" id="SM00867"/>
    </source>
</evidence>
<dbReference type="Proteomes" id="UP000672934">
    <property type="component" value="Unassembled WGS sequence"/>
</dbReference>
<proteinExistence type="predicted"/>
<dbReference type="EMBL" id="CAJPUY010000018">
    <property type="protein sequence ID" value="CAG2152264.1"/>
    <property type="molecule type" value="Genomic_DNA"/>
</dbReference>
<dbReference type="InterPro" id="IPR007372">
    <property type="entry name" value="Lipid/polyisoprenoid-bd_YceI"/>
</dbReference>
<dbReference type="Pfam" id="PF04264">
    <property type="entry name" value="YceI"/>
    <property type="match status" value="1"/>
</dbReference>
<feature type="domain" description="Lipid/polyisoprenoid-binding YceI-like" evidence="1">
    <location>
        <begin position="45"/>
        <end position="208"/>
    </location>
</feature>
<sequence>MRDSPLWAGAPRRHAIAGLLFATFASLAGFVSRAQPAEANEQADQYVLQPQRSSVTFAVDAFSHSQIRMRFHRMNAQLERAHGDPDPGRVTVTIDAASVEAHPRFLSAIIRGGGMLDVARYPEIRFVSTHLVRTGEGSGWLFGDLTIHGVTRPVRLLVTPSGAEEDPWHGGILAFTAVGEVSRREFGLSAWSSAVGDAVHMSIQVEFVHGP</sequence>
<evidence type="ECO:0000313" key="2">
    <source>
        <dbReference type="EMBL" id="CAG2152264.1"/>
    </source>
</evidence>
<dbReference type="SMART" id="SM00867">
    <property type="entry name" value="YceI"/>
    <property type="match status" value="1"/>
</dbReference>
<keyword evidence="3" id="KW-1185">Reference proteome</keyword>
<dbReference type="PANTHER" id="PTHR34406">
    <property type="entry name" value="PROTEIN YCEI"/>
    <property type="match status" value="1"/>
</dbReference>
<dbReference type="SUPFAM" id="SSF101874">
    <property type="entry name" value="YceI-like"/>
    <property type="match status" value="1"/>
</dbReference>
<dbReference type="Gene3D" id="2.40.128.110">
    <property type="entry name" value="Lipid/polyisoprenoid-binding, YceI-like"/>
    <property type="match status" value="1"/>
</dbReference>
<name>A0A916IXQ1_9BURK</name>
<gene>
    <name evidence="2" type="primary">yceI_4</name>
    <name evidence="2" type="ORF">LMG31506_04571</name>
</gene>
<evidence type="ECO:0000313" key="3">
    <source>
        <dbReference type="Proteomes" id="UP000672934"/>
    </source>
</evidence>
<reference evidence="2" key="1">
    <citation type="submission" date="2021-03" db="EMBL/GenBank/DDBJ databases">
        <authorList>
            <person name="Peeters C."/>
        </authorList>
    </citation>
    <scope>NUCLEOTIDE SEQUENCE</scope>
    <source>
        <strain evidence="2">LMG 31506</strain>
    </source>
</reference>
<dbReference type="InterPro" id="IPR036761">
    <property type="entry name" value="TTHA0802/YceI-like_sf"/>
</dbReference>
<protein>
    <submittedName>
        <fullName evidence="2">Protein YceI</fullName>
    </submittedName>
</protein>
<dbReference type="PANTHER" id="PTHR34406:SF1">
    <property type="entry name" value="PROTEIN YCEI"/>
    <property type="match status" value="1"/>
</dbReference>
<accession>A0A916IXQ1</accession>
<comment type="caution">
    <text evidence="2">The sequence shown here is derived from an EMBL/GenBank/DDBJ whole genome shotgun (WGS) entry which is preliminary data.</text>
</comment>
<dbReference type="RefSeq" id="WP_211949466.1">
    <property type="nucleotide sequence ID" value="NZ_CAJPUY010000018.1"/>
</dbReference>
<organism evidence="2 3">
    <name type="scientific">Cupriavidus yeoncheonensis</name>
    <dbReference type="NCBI Taxonomy" id="1462994"/>
    <lineage>
        <taxon>Bacteria</taxon>
        <taxon>Pseudomonadati</taxon>
        <taxon>Pseudomonadota</taxon>
        <taxon>Betaproteobacteria</taxon>
        <taxon>Burkholderiales</taxon>
        <taxon>Burkholderiaceae</taxon>
        <taxon>Cupriavidus</taxon>
    </lineage>
</organism>
<dbReference type="AlphaFoldDB" id="A0A916IXQ1"/>